<comment type="caution">
    <text evidence="2">The sequence shown here is derived from an EMBL/GenBank/DDBJ whole genome shotgun (WGS) entry which is preliminary data.</text>
</comment>
<dbReference type="Proteomes" id="UP000277457">
    <property type="component" value="Unassembled WGS sequence"/>
</dbReference>
<dbReference type="EMBL" id="QMPY01000132">
    <property type="protein sequence ID" value="RLE06965.1"/>
    <property type="molecule type" value="Genomic_DNA"/>
</dbReference>
<evidence type="ECO:0000313" key="3">
    <source>
        <dbReference type="Proteomes" id="UP000277457"/>
    </source>
</evidence>
<accession>A0A662D2Z3</accession>
<feature type="non-terminal residue" evidence="2">
    <location>
        <position position="1"/>
    </location>
</feature>
<proteinExistence type="predicted"/>
<sequence>TNFSRAIFSLLFLPSLMGKSKIIYSRYLRGTCFAFPPQRPDRLSRPSLRSLPPLLKADKFDSNRGEQRRAPVGDVSPSICSINNFGFPH</sequence>
<evidence type="ECO:0000313" key="2">
    <source>
        <dbReference type="EMBL" id="RLE06965.1"/>
    </source>
</evidence>
<evidence type="ECO:0000256" key="1">
    <source>
        <dbReference type="SAM" id="MobiDB-lite"/>
    </source>
</evidence>
<gene>
    <name evidence="2" type="ORF">DRZ78_03770</name>
</gene>
<name>A0A662D2Z3_UNCAE</name>
<organism evidence="2 3">
    <name type="scientific">Aerophobetes bacterium</name>
    <dbReference type="NCBI Taxonomy" id="2030807"/>
    <lineage>
        <taxon>Bacteria</taxon>
        <taxon>Candidatus Aerophobota</taxon>
    </lineage>
</organism>
<reference evidence="2 3" key="1">
    <citation type="submission" date="2018-06" db="EMBL/GenBank/DDBJ databases">
        <title>Extensive metabolic versatility and redundancy in microbially diverse, dynamic hydrothermal sediments.</title>
        <authorList>
            <person name="Dombrowski N."/>
            <person name="Teske A."/>
            <person name="Baker B.J."/>
        </authorList>
    </citation>
    <scope>NUCLEOTIDE SEQUENCE [LARGE SCALE GENOMIC DNA]</scope>
    <source>
        <strain evidence="2">B7_G13</strain>
    </source>
</reference>
<dbReference type="AlphaFoldDB" id="A0A662D2Z3"/>
<feature type="compositionally biased region" description="Basic and acidic residues" evidence="1">
    <location>
        <begin position="56"/>
        <end position="71"/>
    </location>
</feature>
<protein>
    <submittedName>
        <fullName evidence="2">Uncharacterized protein</fullName>
    </submittedName>
</protein>
<feature type="region of interest" description="Disordered" evidence="1">
    <location>
        <begin position="55"/>
        <end position="74"/>
    </location>
</feature>